<evidence type="ECO:0000313" key="2">
    <source>
        <dbReference type="EMBL" id="EXI85122.1"/>
    </source>
</evidence>
<comment type="caution">
    <text evidence="2">The sequence shown here is derived from an EMBL/GenBank/DDBJ whole genome shotgun (WGS) entry which is preliminary data.</text>
</comment>
<dbReference type="EMBL" id="JEMY01000059">
    <property type="protein sequence ID" value="EXI85122.1"/>
    <property type="molecule type" value="Genomic_DNA"/>
</dbReference>
<keyword evidence="3" id="KW-1185">Reference proteome</keyword>
<dbReference type="STRING" id="1454004.AW11_03681"/>
<dbReference type="AlphaFoldDB" id="A0A011Q771"/>
<feature type="chain" id="PRO_5001462164" description="YARHG domain-containing protein" evidence="1">
    <location>
        <begin position="31"/>
        <end position="102"/>
    </location>
</feature>
<name>A0A011Q771_ACCRE</name>
<dbReference type="eggNOG" id="ENOG5033BHX">
    <property type="taxonomic scope" value="Bacteria"/>
</dbReference>
<gene>
    <name evidence="2" type="ORF">AW11_03681</name>
</gene>
<dbReference type="Proteomes" id="UP000022141">
    <property type="component" value="Unassembled WGS sequence"/>
</dbReference>
<sequence>MNRLTPRLLLAGVLLVAALTSTLAEGPWHAARQNTYGWQFMTPDERVEHQRLMRSFATYPECKAYQTKRHAEMSARARAAGVVLQPAKESGCDKLRARGRLQ</sequence>
<evidence type="ECO:0008006" key="4">
    <source>
        <dbReference type="Google" id="ProtNLM"/>
    </source>
</evidence>
<organism evidence="2 3">
    <name type="scientific">Accumulibacter regalis</name>
    <dbReference type="NCBI Taxonomy" id="522306"/>
    <lineage>
        <taxon>Bacteria</taxon>
        <taxon>Pseudomonadati</taxon>
        <taxon>Pseudomonadota</taxon>
        <taxon>Betaproteobacteria</taxon>
        <taxon>Candidatus Accumulibacter</taxon>
    </lineage>
</organism>
<proteinExistence type="predicted"/>
<keyword evidence="1" id="KW-0732">Signal</keyword>
<feature type="signal peptide" evidence="1">
    <location>
        <begin position="1"/>
        <end position="30"/>
    </location>
</feature>
<evidence type="ECO:0000313" key="3">
    <source>
        <dbReference type="Proteomes" id="UP000022141"/>
    </source>
</evidence>
<protein>
    <recommendedName>
        <fullName evidence="4">YARHG domain-containing protein</fullName>
    </recommendedName>
</protein>
<evidence type="ECO:0000256" key="1">
    <source>
        <dbReference type="SAM" id="SignalP"/>
    </source>
</evidence>
<dbReference type="PATRIC" id="fig|1454004.3.peg.3788"/>
<reference evidence="2" key="1">
    <citation type="submission" date="2014-02" db="EMBL/GenBank/DDBJ databases">
        <title>Expanding our view of genomic diversity in Candidatus Accumulibacter clades.</title>
        <authorList>
            <person name="Skennerton C.T."/>
            <person name="Barr J.J."/>
            <person name="Slater F.R."/>
            <person name="Bond P.L."/>
            <person name="Tyson G.W."/>
        </authorList>
    </citation>
    <scope>NUCLEOTIDE SEQUENCE [LARGE SCALE GENOMIC DNA]</scope>
</reference>
<accession>A0A011Q771</accession>